<dbReference type="AlphaFoldDB" id="A0A183FY42"/>
<reference evidence="1 2" key="1">
    <citation type="submission" date="2018-11" db="EMBL/GenBank/DDBJ databases">
        <authorList>
            <consortium name="Pathogen Informatics"/>
        </authorList>
    </citation>
    <scope>NUCLEOTIDE SEQUENCE [LARGE SCALE GENOMIC DNA]</scope>
</reference>
<dbReference type="Proteomes" id="UP000050761">
    <property type="component" value="Unassembled WGS sequence"/>
</dbReference>
<dbReference type="EMBL" id="UZAH01027957">
    <property type="protein sequence ID" value="VDO96503.1"/>
    <property type="molecule type" value="Genomic_DNA"/>
</dbReference>
<gene>
    <name evidence="1" type="ORF">HPBE_LOCUS13532</name>
</gene>
<sequence length="178" mass="19727">MSTYSITCIICRPLIIDLLKRAPPASPFVPVARQSAPMDHSRSRDTKGVISVVQGFHEEVRPTLGGRANVLLTSRGIQSGTSLVQRVSAKRITWPVYLIFDDSAHVISDHRTSTKFGTPEAFSHLRESSRSEHSPLHSTLRETDRVLIPGPDSLTIYSNITEKIAAKIHGERAISRVY</sequence>
<evidence type="ECO:0000313" key="2">
    <source>
        <dbReference type="Proteomes" id="UP000050761"/>
    </source>
</evidence>
<reference evidence="3" key="2">
    <citation type="submission" date="2019-09" db="UniProtKB">
        <authorList>
            <consortium name="WormBaseParasite"/>
        </authorList>
    </citation>
    <scope>IDENTIFICATION</scope>
</reference>
<dbReference type="OrthoDB" id="5867472at2759"/>
<accession>A0A3P8AX86</accession>
<keyword evidence="2" id="KW-1185">Reference proteome</keyword>
<accession>A0A183FY42</accession>
<name>A0A183FY42_HELPZ</name>
<evidence type="ECO:0000313" key="1">
    <source>
        <dbReference type="EMBL" id="VDO96503.1"/>
    </source>
</evidence>
<organism evidence="2 3">
    <name type="scientific">Heligmosomoides polygyrus</name>
    <name type="common">Parasitic roundworm</name>
    <dbReference type="NCBI Taxonomy" id="6339"/>
    <lineage>
        <taxon>Eukaryota</taxon>
        <taxon>Metazoa</taxon>
        <taxon>Ecdysozoa</taxon>
        <taxon>Nematoda</taxon>
        <taxon>Chromadorea</taxon>
        <taxon>Rhabditida</taxon>
        <taxon>Rhabditina</taxon>
        <taxon>Rhabditomorpha</taxon>
        <taxon>Strongyloidea</taxon>
        <taxon>Heligmosomidae</taxon>
        <taxon>Heligmosomoides</taxon>
    </lineage>
</organism>
<protein>
    <submittedName>
        <fullName evidence="3">Adenylate kinase</fullName>
    </submittedName>
</protein>
<proteinExistence type="predicted"/>
<dbReference type="WBParaSite" id="HPBE_0001353101-mRNA-1">
    <property type="protein sequence ID" value="HPBE_0001353101-mRNA-1"/>
    <property type="gene ID" value="HPBE_0001353101"/>
</dbReference>
<evidence type="ECO:0000313" key="3">
    <source>
        <dbReference type="WBParaSite" id="HPBE_0001353101-mRNA-1"/>
    </source>
</evidence>